<dbReference type="OrthoDB" id="2011998at2759"/>
<evidence type="ECO:0000256" key="2">
    <source>
        <dbReference type="ARBA" id="ARBA00005582"/>
    </source>
</evidence>
<dbReference type="PROSITE" id="PS00893">
    <property type="entry name" value="NUDIX_BOX"/>
    <property type="match status" value="1"/>
</dbReference>
<dbReference type="SUPFAM" id="SSF55811">
    <property type="entry name" value="Nudix"/>
    <property type="match status" value="1"/>
</dbReference>
<dbReference type="PANTHER" id="PTHR12629:SF0">
    <property type="entry name" value="DIPHOSPHOINOSITOL-POLYPHOSPHATE DIPHOSPHATASE"/>
    <property type="match status" value="1"/>
</dbReference>
<comment type="similarity">
    <text evidence="2">Belongs to the Nudix hydrolase family.</text>
</comment>
<evidence type="ECO:0000256" key="6">
    <source>
        <dbReference type="SAM" id="MobiDB-lite"/>
    </source>
</evidence>
<sequence length="288" mass="30106">MATTAVLETPATPNATDCHLTESRTGRHKQRYSASGERLLAGCIPVRAVPQLLSAPSTSTAVLADLGVDATSTTPPPLSTSPSLASTVPALPAHATPSCSTTTTTAATTATKPTSSMIEVLMVSSTRDADELVFPKGGWENDEDLKSAALRETMEEAGVGGVLTAQLGTYRYASKRRALGDVDAKMSCVAHMFAMRVDAVMDTWPEMSRGRVWIPAEAAAARCRHKWQADAVEHLLSLPPARVLNGELELDDELNGVEATAAALAAPETTDGEKNAPPAPAPAKSSCT</sequence>
<dbReference type="InterPro" id="IPR000086">
    <property type="entry name" value="NUDIX_hydrolase_dom"/>
</dbReference>
<evidence type="ECO:0000256" key="4">
    <source>
        <dbReference type="ARBA" id="ARBA00022801"/>
    </source>
</evidence>
<protein>
    <recommendedName>
        <fullName evidence="7">Nudix hydrolase domain-containing protein</fullName>
    </recommendedName>
</protein>
<evidence type="ECO:0000259" key="7">
    <source>
        <dbReference type="PROSITE" id="PS51462"/>
    </source>
</evidence>
<gene>
    <name evidence="8" type="ORF">PPRO1472_LOCUS1158</name>
    <name evidence="9" type="ORF">PPROV_000227300</name>
</gene>
<dbReference type="Gene3D" id="3.90.79.10">
    <property type="entry name" value="Nucleoside Triphosphate Pyrophosphohydrolase"/>
    <property type="match status" value="1"/>
</dbReference>
<keyword evidence="10" id="KW-1185">Reference proteome</keyword>
<keyword evidence="4" id="KW-0378">Hydrolase</keyword>
<dbReference type="AlphaFoldDB" id="A0A7R9SX12"/>
<evidence type="ECO:0000256" key="5">
    <source>
        <dbReference type="ARBA" id="ARBA00022842"/>
    </source>
</evidence>
<evidence type="ECO:0000313" key="8">
    <source>
        <dbReference type="EMBL" id="CAD8217716.1"/>
    </source>
</evidence>
<keyword evidence="3" id="KW-0479">Metal-binding</keyword>
<dbReference type="InterPro" id="IPR015797">
    <property type="entry name" value="NUDIX_hydrolase-like_dom_sf"/>
</dbReference>
<dbReference type="EMBL" id="BNJQ01000005">
    <property type="protein sequence ID" value="GHP03518.1"/>
    <property type="molecule type" value="Genomic_DNA"/>
</dbReference>
<evidence type="ECO:0000313" key="10">
    <source>
        <dbReference type="Proteomes" id="UP000660262"/>
    </source>
</evidence>
<feature type="domain" description="Nudix hydrolase" evidence="7">
    <location>
        <begin position="92"/>
        <end position="236"/>
    </location>
</feature>
<dbReference type="GO" id="GO:0046872">
    <property type="term" value="F:metal ion binding"/>
    <property type="evidence" value="ECO:0007669"/>
    <property type="project" value="UniProtKB-KW"/>
</dbReference>
<evidence type="ECO:0000256" key="1">
    <source>
        <dbReference type="ARBA" id="ARBA00001946"/>
    </source>
</evidence>
<feature type="region of interest" description="Disordered" evidence="6">
    <location>
        <begin position="262"/>
        <end position="288"/>
    </location>
</feature>
<reference evidence="8" key="2">
    <citation type="submission" date="2021-01" db="EMBL/GenBank/DDBJ databases">
        <authorList>
            <person name="Corre E."/>
            <person name="Pelletier E."/>
            <person name="Niang G."/>
            <person name="Scheremetjew M."/>
            <person name="Finn R."/>
            <person name="Kale V."/>
            <person name="Holt S."/>
            <person name="Cochrane G."/>
            <person name="Meng A."/>
            <person name="Brown T."/>
            <person name="Cohen L."/>
        </authorList>
    </citation>
    <scope>NUCLEOTIDE SEQUENCE</scope>
    <source>
        <strain evidence="8">RCC251</strain>
    </source>
</reference>
<evidence type="ECO:0000313" key="9">
    <source>
        <dbReference type="EMBL" id="GHP03518.1"/>
    </source>
</evidence>
<keyword evidence="5" id="KW-0460">Magnesium</keyword>
<dbReference type="InterPro" id="IPR020084">
    <property type="entry name" value="NUDIX_hydrolase_CS"/>
</dbReference>
<dbReference type="PROSITE" id="PS51462">
    <property type="entry name" value="NUDIX"/>
    <property type="match status" value="1"/>
</dbReference>
<organism evidence="8">
    <name type="scientific">Pycnococcus provasolii</name>
    <dbReference type="NCBI Taxonomy" id="41880"/>
    <lineage>
        <taxon>Eukaryota</taxon>
        <taxon>Viridiplantae</taxon>
        <taxon>Chlorophyta</taxon>
        <taxon>Pseudoscourfieldiophyceae</taxon>
        <taxon>Pseudoscourfieldiales</taxon>
        <taxon>Pycnococcaceae</taxon>
        <taxon>Pycnococcus</taxon>
    </lineage>
</organism>
<dbReference type="EMBL" id="HBDW01001697">
    <property type="protein sequence ID" value="CAD8217716.1"/>
    <property type="molecule type" value="Transcribed_RNA"/>
</dbReference>
<accession>A0A7R9SX12</accession>
<evidence type="ECO:0000256" key="3">
    <source>
        <dbReference type="ARBA" id="ARBA00022723"/>
    </source>
</evidence>
<dbReference type="GO" id="GO:0005737">
    <property type="term" value="C:cytoplasm"/>
    <property type="evidence" value="ECO:0007669"/>
    <property type="project" value="TreeGrafter"/>
</dbReference>
<dbReference type="InterPro" id="IPR047198">
    <property type="entry name" value="DDP-like_NUDIX"/>
</dbReference>
<reference evidence="9" key="1">
    <citation type="submission" date="2020-10" db="EMBL/GenBank/DDBJ databases">
        <title>Unveiling of a novel bifunctional photoreceptor, Dualchrome1, isolated from a cosmopolitan green alga.</title>
        <authorList>
            <person name="Suzuki S."/>
            <person name="Kawachi M."/>
        </authorList>
    </citation>
    <scope>NUCLEOTIDE SEQUENCE</scope>
    <source>
        <strain evidence="9">NIES 2893</strain>
    </source>
</reference>
<dbReference type="GO" id="GO:0005634">
    <property type="term" value="C:nucleus"/>
    <property type="evidence" value="ECO:0007669"/>
    <property type="project" value="TreeGrafter"/>
</dbReference>
<proteinExistence type="inferred from homology"/>
<comment type="cofactor">
    <cofactor evidence="1">
        <name>Mg(2+)</name>
        <dbReference type="ChEBI" id="CHEBI:18420"/>
    </cofactor>
</comment>
<name>A0A7R9SX12_9CHLO</name>
<dbReference type="GO" id="GO:0016462">
    <property type="term" value="F:pyrophosphatase activity"/>
    <property type="evidence" value="ECO:0007669"/>
    <property type="project" value="InterPro"/>
</dbReference>
<dbReference type="Proteomes" id="UP000660262">
    <property type="component" value="Unassembled WGS sequence"/>
</dbReference>
<dbReference type="PANTHER" id="PTHR12629">
    <property type="entry name" value="DIPHOSPHOINOSITOL POLYPHOSPHATE PHOSPHOHYDROLASE"/>
    <property type="match status" value="1"/>
</dbReference>
<dbReference type="Pfam" id="PF00293">
    <property type="entry name" value="NUDIX"/>
    <property type="match status" value="1"/>
</dbReference>
<dbReference type="CDD" id="cd04666">
    <property type="entry name" value="NUDIX_DIPP2_like_Nudt4"/>
    <property type="match status" value="1"/>
</dbReference>